<protein>
    <recommendedName>
        <fullName evidence="1">Methyltransferase domain-containing protein</fullName>
    </recommendedName>
</protein>
<evidence type="ECO:0000259" key="1">
    <source>
        <dbReference type="Pfam" id="PF13649"/>
    </source>
</evidence>
<evidence type="ECO:0000313" key="3">
    <source>
        <dbReference type="Proteomes" id="UP000310158"/>
    </source>
</evidence>
<dbReference type="Proteomes" id="UP000310158">
    <property type="component" value="Unassembled WGS sequence"/>
</dbReference>
<organism evidence="2 3">
    <name type="scientific">Bondarzewia mesenterica</name>
    <dbReference type="NCBI Taxonomy" id="1095465"/>
    <lineage>
        <taxon>Eukaryota</taxon>
        <taxon>Fungi</taxon>
        <taxon>Dikarya</taxon>
        <taxon>Basidiomycota</taxon>
        <taxon>Agaricomycotina</taxon>
        <taxon>Agaricomycetes</taxon>
        <taxon>Russulales</taxon>
        <taxon>Bondarzewiaceae</taxon>
        <taxon>Bondarzewia</taxon>
    </lineage>
</organism>
<accession>A0A4S4LRC6</accession>
<dbReference type="EMBL" id="SGPL01000241">
    <property type="protein sequence ID" value="THH14922.1"/>
    <property type="molecule type" value="Genomic_DNA"/>
</dbReference>
<dbReference type="Gene3D" id="3.40.50.150">
    <property type="entry name" value="Vaccinia Virus protein VP39"/>
    <property type="match status" value="1"/>
</dbReference>
<dbReference type="AlphaFoldDB" id="A0A4S4LRC6"/>
<sequence>MLADIAHAAVIPAHDDPGRPIEHAARTCHNFPGASYVLPADETEKKRLVLQHEVMKRAFDGKIVLPPIDINKAQFILDSGTGGAIWLVDLASQVNPSTILHGIDIEARLFPSPAPLNLSFSINSVTALPEGWTGRFDFVHQRILKVALCSSEWPVAVAEIFRVVRPGGASSKRLLEKRGMLVDVADRLPGMLKEAGFVNVSIEERGMKAGAWAGKDGCEVRDNYIGVYRGMKTPILNAGGLGVVDSEKEFDDFLDAVEAEWDEIEGTELEMFIMCAQKPLQTA</sequence>
<keyword evidence="3" id="KW-1185">Reference proteome</keyword>
<proteinExistence type="predicted"/>
<feature type="domain" description="Methyltransferase" evidence="1">
    <location>
        <begin position="76"/>
        <end position="168"/>
    </location>
</feature>
<dbReference type="Pfam" id="PF13649">
    <property type="entry name" value="Methyltransf_25"/>
    <property type="match status" value="1"/>
</dbReference>
<name>A0A4S4LRC6_9AGAM</name>
<reference evidence="2 3" key="1">
    <citation type="submission" date="2019-02" db="EMBL/GenBank/DDBJ databases">
        <title>Genome sequencing of the rare red list fungi Bondarzewia mesenterica.</title>
        <authorList>
            <person name="Buettner E."/>
            <person name="Kellner H."/>
        </authorList>
    </citation>
    <scope>NUCLEOTIDE SEQUENCE [LARGE SCALE GENOMIC DNA]</scope>
    <source>
        <strain evidence="2 3">DSM 108281</strain>
    </source>
</reference>
<dbReference type="InterPro" id="IPR029063">
    <property type="entry name" value="SAM-dependent_MTases_sf"/>
</dbReference>
<dbReference type="OrthoDB" id="184880at2759"/>
<evidence type="ECO:0000313" key="2">
    <source>
        <dbReference type="EMBL" id="THH14922.1"/>
    </source>
</evidence>
<comment type="caution">
    <text evidence="2">The sequence shown here is derived from an EMBL/GenBank/DDBJ whole genome shotgun (WGS) entry which is preliminary data.</text>
</comment>
<gene>
    <name evidence="2" type="ORF">EW146_g5486</name>
</gene>
<dbReference type="InterPro" id="IPR041698">
    <property type="entry name" value="Methyltransf_25"/>
</dbReference>
<dbReference type="SUPFAM" id="SSF53335">
    <property type="entry name" value="S-adenosyl-L-methionine-dependent methyltransferases"/>
    <property type="match status" value="1"/>
</dbReference>